<dbReference type="Proteomes" id="UP000823775">
    <property type="component" value="Unassembled WGS sequence"/>
</dbReference>
<organism evidence="4 5">
    <name type="scientific">Datura stramonium</name>
    <name type="common">Jimsonweed</name>
    <name type="synonym">Common thornapple</name>
    <dbReference type="NCBI Taxonomy" id="4076"/>
    <lineage>
        <taxon>Eukaryota</taxon>
        <taxon>Viridiplantae</taxon>
        <taxon>Streptophyta</taxon>
        <taxon>Embryophyta</taxon>
        <taxon>Tracheophyta</taxon>
        <taxon>Spermatophyta</taxon>
        <taxon>Magnoliopsida</taxon>
        <taxon>eudicotyledons</taxon>
        <taxon>Gunneridae</taxon>
        <taxon>Pentapetalae</taxon>
        <taxon>asterids</taxon>
        <taxon>lamiids</taxon>
        <taxon>Solanales</taxon>
        <taxon>Solanaceae</taxon>
        <taxon>Solanoideae</taxon>
        <taxon>Datureae</taxon>
        <taxon>Datura</taxon>
    </lineage>
</organism>
<proteinExistence type="inferred from homology"/>
<gene>
    <name evidence="4" type="ORF">HAX54_033489</name>
</gene>
<name>A0ABS8VD54_DATST</name>
<comment type="similarity">
    <text evidence="1">Belongs to the LOB domain-containing protein family.</text>
</comment>
<feature type="coiled-coil region" evidence="2">
    <location>
        <begin position="33"/>
        <end position="60"/>
    </location>
</feature>
<dbReference type="PANTHER" id="PTHR31301">
    <property type="entry name" value="LOB DOMAIN-CONTAINING PROTEIN 4-RELATED"/>
    <property type="match status" value="1"/>
</dbReference>
<comment type="caution">
    <text evidence="4">The sequence shown here is derived from an EMBL/GenBank/DDBJ whole genome shotgun (WGS) entry which is preliminary data.</text>
</comment>
<sequence length="105" mass="11714">QLPATQRADAVSSLVYEANARMRDPIYGSAGVITNLQEQMTKLQEEVALAQAEISILQCQNANLMSLIPKEHSSSEDHYPFQDSTLLPCDHNCNLGETSWESFWS</sequence>
<evidence type="ECO:0000256" key="2">
    <source>
        <dbReference type="SAM" id="Coils"/>
    </source>
</evidence>
<protein>
    <recommendedName>
        <fullName evidence="3">LOB domain-containing protein</fullName>
    </recommendedName>
</protein>
<keyword evidence="5" id="KW-1185">Reference proteome</keyword>
<dbReference type="Pfam" id="PF03195">
    <property type="entry name" value="LOB"/>
    <property type="match status" value="1"/>
</dbReference>
<evidence type="ECO:0000256" key="1">
    <source>
        <dbReference type="ARBA" id="ARBA00005474"/>
    </source>
</evidence>
<dbReference type="PANTHER" id="PTHR31301:SF184">
    <property type="entry name" value="LOB DOMAIN-CONTAINING PROTEIN"/>
    <property type="match status" value="1"/>
</dbReference>
<dbReference type="EMBL" id="JACEIK010004295">
    <property type="protein sequence ID" value="MCD9644943.1"/>
    <property type="molecule type" value="Genomic_DNA"/>
</dbReference>
<dbReference type="InterPro" id="IPR004883">
    <property type="entry name" value="LOB"/>
</dbReference>
<evidence type="ECO:0000259" key="3">
    <source>
        <dbReference type="PROSITE" id="PS50891"/>
    </source>
</evidence>
<reference evidence="4 5" key="1">
    <citation type="journal article" date="2021" name="BMC Genomics">
        <title>Datura genome reveals duplications of psychoactive alkaloid biosynthetic genes and high mutation rate following tissue culture.</title>
        <authorList>
            <person name="Rajewski A."/>
            <person name="Carter-House D."/>
            <person name="Stajich J."/>
            <person name="Litt A."/>
        </authorList>
    </citation>
    <scope>NUCLEOTIDE SEQUENCE [LARGE SCALE GENOMIC DNA]</scope>
    <source>
        <strain evidence="4">AR-01</strain>
    </source>
</reference>
<accession>A0ABS8VD54</accession>
<feature type="non-terminal residue" evidence="4">
    <location>
        <position position="1"/>
    </location>
</feature>
<keyword evidence="2" id="KW-0175">Coiled coil</keyword>
<evidence type="ECO:0000313" key="5">
    <source>
        <dbReference type="Proteomes" id="UP000823775"/>
    </source>
</evidence>
<evidence type="ECO:0000313" key="4">
    <source>
        <dbReference type="EMBL" id="MCD9644943.1"/>
    </source>
</evidence>
<dbReference type="PROSITE" id="PS50891">
    <property type="entry name" value="LOB"/>
    <property type="match status" value="1"/>
</dbReference>
<feature type="domain" description="LOB" evidence="3">
    <location>
        <begin position="1"/>
        <end position="54"/>
    </location>
</feature>